<dbReference type="InterPro" id="IPR029044">
    <property type="entry name" value="Nucleotide-diphossugar_trans"/>
</dbReference>
<dbReference type="Proteomes" id="UP001159363">
    <property type="component" value="Chromosome 1"/>
</dbReference>
<dbReference type="PANTHER" id="PTHR12369:SF11">
    <property type="entry name" value="HEXOSYLTRANSFERASE"/>
    <property type="match status" value="1"/>
</dbReference>
<feature type="domain" description="Fringe-like glycosyltransferase" evidence="8">
    <location>
        <begin position="59"/>
        <end position="243"/>
    </location>
</feature>
<keyword evidence="7" id="KW-0472">Membrane</keyword>
<evidence type="ECO:0000256" key="4">
    <source>
        <dbReference type="ARBA" id="ARBA00022692"/>
    </source>
</evidence>
<sequence>MAARGRRRSCHSLLLGVLSGLLFGALLARLLLRLPPPTCPAAPAPPQPLPPPPPPATRQLLLVGVMTAQKYLHTRAVAVRDTWGREIPGRVLFFSSWGTTAPAGLPLVALPAVDDSYPPQKKSFLMLKYMWERYGDRFEWFMRADDDVYVRPDKLARLLRSVDSRKPHFIGQAGRGNQEEFGLLSLEYDENFCMGGPGMIMSRETLARVAPHIRHCLKNLYTTHEDVELGRCVHRFAGIPCTWSYEPARLPPRLTGSVPDRVTPGYSHMGIVPDDAAGRRVFSGISRSPRPFVPAPLHTSVIFIGSQDLDVKSLSCLSGAWPHLAARSNTAQIKRIHAPYSQHRLTSSCPVAPSWFETRSEIGSKIDRENCCTIRVQNWTEDLEIEAKFISNR</sequence>
<evidence type="ECO:0000313" key="10">
    <source>
        <dbReference type="Proteomes" id="UP001159363"/>
    </source>
</evidence>
<gene>
    <name evidence="9" type="ORF">PR048_003714</name>
</gene>
<keyword evidence="3" id="KW-0808">Transferase</keyword>
<comment type="subcellular location">
    <subcellularLocation>
        <location evidence="1">Membrane</location>
        <topology evidence="1">Single-pass type II membrane protein</topology>
    </subcellularLocation>
</comment>
<dbReference type="InterPro" id="IPR003378">
    <property type="entry name" value="Fringe-like_glycosylTrfase"/>
</dbReference>
<dbReference type="SUPFAM" id="SSF53448">
    <property type="entry name" value="Nucleotide-diphospho-sugar transferases"/>
    <property type="match status" value="1"/>
</dbReference>
<organism evidence="9 10">
    <name type="scientific">Dryococelus australis</name>
    <dbReference type="NCBI Taxonomy" id="614101"/>
    <lineage>
        <taxon>Eukaryota</taxon>
        <taxon>Metazoa</taxon>
        <taxon>Ecdysozoa</taxon>
        <taxon>Arthropoda</taxon>
        <taxon>Hexapoda</taxon>
        <taxon>Insecta</taxon>
        <taxon>Pterygota</taxon>
        <taxon>Neoptera</taxon>
        <taxon>Polyneoptera</taxon>
        <taxon>Phasmatodea</taxon>
        <taxon>Verophasmatodea</taxon>
        <taxon>Anareolatae</taxon>
        <taxon>Phasmatidae</taxon>
        <taxon>Eurycanthinae</taxon>
        <taxon>Dryococelus</taxon>
    </lineage>
</organism>
<name>A0ABQ9INX7_9NEOP</name>
<dbReference type="PANTHER" id="PTHR12369">
    <property type="entry name" value="CHONDROITIN SYNTHASE"/>
    <property type="match status" value="1"/>
</dbReference>
<keyword evidence="10" id="KW-1185">Reference proteome</keyword>
<reference evidence="9 10" key="1">
    <citation type="submission" date="2023-02" db="EMBL/GenBank/DDBJ databases">
        <title>LHISI_Scaffold_Assembly.</title>
        <authorList>
            <person name="Stuart O.P."/>
            <person name="Cleave R."/>
            <person name="Magrath M.J.L."/>
            <person name="Mikheyev A.S."/>
        </authorList>
    </citation>
    <scope>NUCLEOTIDE SEQUENCE [LARGE SCALE GENOMIC DNA]</scope>
    <source>
        <strain evidence="9">Daus_M_001</strain>
        <tissue evidence="9">Leg muscle</tissue>
    </source>
</reference>
<evidence type="ECO:0000256" key="1">
    <source>
        <dbReference type="ARBA" id="ARBA00004606"/>
    </source>
</evidence>
<proteinExistence type="predicted"/>
<keyword evidence="6" id="KW-1133">Transmembrane helix</keyword>
<comment type="caution">
    <text evidence="9">The sequence shown here is derived from an EMBL/GenBank/DDBJ whole genome shotgun (WGS) entry which is preliminary data.</text>
</comment>
<evidence type="ECO:0000256" key="6">
    <source>
        <dbReference type="ARBA" id="ARBA00022989"/>
    </source>
</evidence>
<evidence type="ECO:0000256" key="2">
    <source>
        <dbReference type="ARBA" id="ARBA00022676"/>
    </source>
</evidence>
<accession>A0ABQ9INX7</accession>
<keyword evidence="5" id="KW-0735">Signal-anchor</keyword>
<keyword evidence="4" id="KW-0812">Transmembrane</keyword>
<dbReference type="EMBL" id="JARBHB010000001">
    <property type="protein sequence ID" value="KAJ8898354.1"/>
    <property type="molecule type" value="Genomic_DNA"/>
</dbReference>
<evidence type="ECO:0000256" key="5">
    <source>
        <dbReference type="ARBA" id="ARBA00022968"/>
    </source>
</evidence>
<protein>
    <recommendedName>
        <fullName evidence="8">Fringe-like glycosyltransferase domain-containing protein</fullName>
    </recommendedName>
</protein>
<dbReference type="Pfam" id="PF02434">
    <property type="entry name" value="Fringe"/>
    <property type="match status" value="1"/>
</dbReference>
<evidence type="ECO:0000313" key="9">
    <source>
        <dbReference type="EMBL" id="KAJ8898354.1"/>
    </source>
</evidence>
<evidence type="ECO:0000256" key="7">
    <source>
        <dbReference type="ARBA" id="ARBA00023136"/>
    </source>
</evidence>
<keyword evidence="2" id="KW-0328">Glycosyltransferase</keyword>
<evidence type="ECO:0000256" key="3">
    <source>
        <dbReference type="ARBA" id="ARBA00022679"/>
    </source>
</evidence>
<dbReference type="InterPro" id="IPR051227">
    <property type="entry name" value="CS_glycosyltransferase"/>
</dbReference>
<dbReference type="Gene3D" id="3.90.550.50">
    <property type="match status" value="1"/>
</dbReference>
<evidence type="ECO:0000259" key="8">
    <source>
        <dbReference type="Pfam" id="PF02434"/>
    </source>
</evidence>